<evidence type="ECO:0000256" key="1">
    <source>
        <dbReference type="SAM" id="Phobius"/>
    </source>
</evidence>
<reference evidence="3" key="1">
    <citation type="journal article" date="2019" name="Int. J. Syst. Evol. Microbiol.">
        <title>The Global Catalogue of Microorganisms (GCM) 10K type strain sequencing project: providing services to taxonomists for standard genome sequencing and annotation.</title>
        <authorList>
            <consortium name="The Broad Institute Genomics Platform"/>
            <consortium name="The Broad Institute Genome Sequencing Center for Infectious Disease"/>
            <person name="Wu L."/>
            <person name="Ma J."/>
        </authorList>
    </citation>
    <scope>NUCLEOTIDE SEQUENCE [LARGE SCALE GENOMIC DNA]</scope>
    <source>
        <strain evidence="3">JCM 14232</strain>
    </source>
</reference>
<organism evidence="2 3">
    <name type="scientific">Alkalibacterium indicireducens</name>
    <dbReference type="NCBI Taxonomy" id="398758"/>
    <lineage>
        <taxon>Bacteria</taxon>
        <taxon>Bacillati</taxon>
        <taxon>Bacillota</taxon>
        <taxon>Bacilli</taxon>
        <taxon>Lactobacillales</taxon>
        <taxon>Carnobacteriaceae</taxon>
        <taxon>Alkalibacterium</taxon>
    </lineage>
</organism>
<comment type="caution">
    <text evidence="2">The sequence shown here is derived from an EMBL/GenBank/DDBJ whole genome shotgun (WGS) entry which is preliminary data.</text>
</comment>
<name>A0ABN1AHV0_9LACT</name>
<keyword evidence="1" id="KW-0472">Membrane</keyword>
<keyword evidence="1" id="KW-0812">Transmembrane</keyword>
<protein>
    <submittedName>
        <fullName evidence="2">Uncharacterized protein</fullName>
    </submittedName>
</protein>
<keyword evidence="1" id="KW-1133">Transmembrane helix</keyword>
<sequence length="79" mass="9374">MLIMVIEQVENRGERRFFSFLMMLATLSMTIWAIVCAMNMVAVIEKVHKDKEYDYDMFWLTAFFTVIITVLIFLLVDAR</sequence>
<proteinExistence type="predicted"/>
<gene>
    <name evidence="2" type="ORF">GCM10008936_03900</name>
</gene>
<feature type="transmembrane region" description="Helical" evidence="1">
    <location>
        <begin position="56"/>
        <end position="76"/>
    </location>
</feature>
<accession>A0ABN1AHV0</accession>
<evidence type="ECO:0000313" key="2">
    <source>
        <dbReference type="EMBL" id="GAA0476756.1"/>
    </source>
</evidence>
<dbReference type="Proteomes" id="UP001410648">
    <property type="component" value="Unassembled WGS sequence"/>
</dbReference>
<dbReference type="EMBL" id="BAAADA010000032">
    <property type="protein sequence ID" value="GAA0476756.1"/>
    <property type="molecule type" value="Genomic_DNA"/>
</dbReference>
<keyword evidence="3" id="KW-1185">Reference proteome</keyword>
<feature type="transmembrane region" description="Helical" evidence="1">
    <location>
        <begin position="20"/>
        <end position="44"/>
    </location>
</feature>
<evidence type="ECO:0000313" key="3">
    <source>
        <dbReference type="Proteomes" id="UP001410648"/>
    </source>
</evidence>